<gene>
    <name evidence="3" type="ORF">IAC50_02145</name>
</gene>
<dbReference type="InterPro" id="IPR018392">
    <property type="entry name" value="LysM"/>
</dbReference>
<dbReference type="Gene3D" id="3.10.350.10">
    <property type="entry name" value="LysM domain"/>
    <property type="match status" value="1"/>
</dbReference>
<organism evidence="3 4">
    <name type="scientific">Candidatus Allocopromorpha excrementigallinarum</name>
    <dbReference type="NCBI Taxonomy" id="2840742"/>
    <lineage>
        <taxon>Bacteria</taxon>
        <taxon>Bacillati</taxon>
        <taxon>Bacillota</taxon>
        <taxon>Clostridia</taxon>
        <taxon>Eubacteriales</taxon>
        <taxon>Eubacteriaceae</taxon>
        <taxon>Eubacteriaceae incertae sedis</taxon>
        <taxon>Candidatus Allocopromorpha</taxon>
    </lineage>
</organism>
<protein>
    <submittedName>
        <fullName evidence="3">LysM peptidoglycan-binding domain-containing protein</fullName>
    </submittedName>
</protein>
<evidence type="ECO:0000256" key="1">
    <source>
        <dbReference type="SAM" id="Phobius"/>
    </source>
</evidence>
<sequence>MKRRKYRLKSKLRFTVSLIVMAVMAVCAFNGITGLNISSALEKPQYIQVEICHGDTLWAIADTYKSEDTDIRRAVYEICSLNSIDADDLVPGMVISVPERL</sequence>
<keyword evidence="1" id="KW-1133">Transmembrane helix</keyword>
<dbReference type="SUPFAM" id="SSF54106">
    <property type="entry name" value="LysM domain"/>
    <property type="match status" value="1"/>
</dbReference>
<name>A0A9D1I1M2_9FIRM</name>
<dbReference type="Pfam" id="PF01476">
    <property type="entry name" value="LysM"/>
    <property type="match status" value="1"/>
</dbReference>
<proteinExistence type="predicted"/>
<dbReference type="CDD" id="cd00118">
    <property type="entry name" value="LysM"/>
    <property type="match status" value="1"/>
</dbReference>
<evidence type="ECO:0000313" key="3">
    <source>
        <dbReference type="EMBL" id="HIU25285.1"/>
    </source>
</evidence>
<feature type="transmembrane region" description="Helical" evidence="1">
    <location>
        <begin position="12"/>
        <end position="32"/>
    </location>
</feature>
<evidence type="ECO:0000259" key="2">
    <source>
        <dbReference type="PROSITE" id="PS51782"/>
    </source>
</evidence>
<dbReference type="Proteomes" id="UP000824090">
    <property type="component" value="Unassembled WGS sequence"/>
</dbReference>
<accession>A0A9D1I1M2</accession>
<dbReference type="EMBL" id="DVMP01000045">
    <property type="protein sequence ID" value="HIU25285.1"/>
    <property type="molecule type" value="Genomic_DNA"/>
</dbReference>
<feature type="domain" description="LysM" evidence="2">
    <location>
        <begin position="47"/>
        <end position="97"/>
    </location>
</feature>
<reference evidence="3" key="1">
    <citation type="submission" date="2020-10" db="EMBL/GenBank/DDBJ databases">
        <authorList>
            <person name="Gilroy R."/>
        </authorList>
    </citation>
    <scope>NUCLEOTIDE SEQUENCE</scope>
    <source>
        <strain evidence="3">ChiHcec3-6078</strain>
    </source>
</reference>
<reference evidence="3" key="2">
    <citation type="journal article" date="2021" name="PeerJ">
        <title>Extensive microbial diversity within the chicken gut microbiome revealed by metagenomics and culture.</title>
        <authorList>
            <person name="Gilroy R."/>
            <person name="Ravi A."/>
            <person name="Getino M."/>
            <person name="Pursley I."/>
            <person name="Horton D.L."/>
            <person name="Alikhan N.F."/>
            <person name="Baker D."/>
            <person name="Gharbi K."/>
            <person name="Hall N."/>
            <person name="Watson M."/>
            <person name="Adriaenssens E.M."/>
            <person name="Foster-Nyarko E."/>
            <person name="Jarju S."/>
            <person name="Secka A."/>
            <person name="Antonio M."/>
            <person name="Oren A."/>
            <person name="Chaudhuri R.R."/>
            <person name="La Ragione R."/>
            <person name="Hildebrand F."/>
            <person name="Pallen M.J."/>
        </authorList>
    </citation>
    <scope>NUCLEOTIDE SEQUENCE</scope>
    <source>
        <strain evidence="3">ChiHcec3-6078</strain>
    </source>
</reference>
<comment type="caution">
    <text evidence="3">The sequence shown here is derived from an EMBL/GenBank/DDBJ whole genome shotgun (WGS) entry which is preliminary data.</text>
</comment>
<evidence type="ECO:0000313" key="4">
    <source>
        <dbReference type="Proteomes" id="UP000824090"/>
    </source>
</evidence>
<dbReference type="InterPro" id="IPR036779">
    <property type="entry name" value="LysM_dom_sf"/>
</dbReference>
<dbReference type="PROSITE" id="PS51782">
    <property type="entry name" value="LYSM"/>
    <property type="match status" value="1"/>
</dbReference>
<keyword evidence="1" id="KW-0472">Membrane</keyword>
<dbReference type="AlphaFoldDB" id="A0A9D1I1M2"/>
<keyword evidence="1" id="KW-0812">Transmembrane</keyword>